<evidence type="ECO:0000256" key="5">
    <source>
        <dbReference type="ARBA" id="ARBA00022989"/>
    </source>
</evidence>
<evidence type="ECO:0000313" key="9">
    <source>
        <dbReference type="EMBL" id="BDY13455.1"/>
    </source>
</evidence>
<feature type="domain" description="Type II secretion system protein GspF" evidence="8">
    <location>
        <begin position="62"/>
        <end position="185"/>
    </location>
</feature>
<feature type="domain" description="Type II secretion system protein GspF" evidence="8">
    <location>
        <begin position="268"/>
        <end position="391"/>
    </location>
</feature>
<keyword evidence="4 7" id="KW-0812">Transmembrane</keyword>
<comment type="subcellular location">
    <subcellularLocation>
        <location evidence="1">Cell membrane</location>
        <topology evidence="1">Multi-pass membrane protein</topology>
    </subcellularLocation>
</comment>
<dbReference type="EMBL" id="AP027370">
    <property type="protein sequence ID" value="BDY13455.1"/>
    <property type="molecule type" value="Genomic_DNA"/>
</dbReference>
<organism evidence="9 10">
    <name type="scientific">Hydrogenimonas cancrithermarum</name>
    <dbReference type="NCBI Taxonomy" id="2993563"/>
    <lineage>
        <taxon>Bacteria</taxon>
        <taxon>Pseudomonadati</taxon>
        <taxon>Campylobacterota</taxon>
        <taxon>Epsilonproteobacteria</taxon>
        <taxon>Campylobacterales</taxon>
        <taxon>Hydrogenimonadaceae</taxon>
        <taxon>Hydrogenimonas</taxon>
    </lineage>
</organism>
<dbReference type="PRINTS" id="PR00812">
    <property type="entry name" value="BCTERIALGSPF"/>
</dbReference>
<reference evidence="9 10" key="1">
    <citation type="submission" date="2023-03" db="EMBL/GenBank/DDBJ databases">
        <title>Description of Hydrogenimonas sp. ISO32.</title>
        <authorList>
            <person name="Mino S."/>
            <person name="Fukazawa S."/>
            <person name="Sawabe T."/>
        </authorList>
    </citation>
    <scope>NUCLEOTIDE SEQUENCE [LARGE SCALE GENOMIC DNA]</scope>
    <source>
        <strain evidence="9 10">ISO32</strain>
    </source>
</reference>
<dbReference type="InterPro" id="IPR003004">
    <property type="entry name" value="GspF/PilC"/>
</dbReference>
<evidence type="ECO:0000256" key="6">
    <source>
        <dbReference type="ARBA" id="ARBA00023136"/>
    </source>
</evidence>
<dbReference type="InterPro" id="IPR018076">
    <property type="entry name" value="T2SS_GspF_dom"/>
</dbReference>
<evidence type="ECO:0000256" key="1">
    <source>
        <dbReference type="ARBA" id="ARBA00004651"/>
    </source>
</evidence>
<proteinExistence type="inferred from homology"/>
<dbReference type="RefSeq" id="WP_286336406.1">
    <property type="nucleotide sequence ID" value="NZ_AP027370.1"/>
</dbReference>
<keyword evidence="3" id="KW-1003">Cell membrane</keyword>
<feature type="transmembrane region" description="Helical" evidence="7">
    <location>
        <begin position="161"/>
        <end position="184"/>
    </location>
</feature>
<evidence type="ECO:0000256" key="2">
    <source>
        <dbReference type="ARBA" id="ARBA00005745"/>
    </source>
</evidence>
<evidence type="ECO:0000256" key="3">
    <source>
        <dbReference type="ARBA" id="ARBA00022475"/>
    </source>
</evidence>
<comment type="similarity">
    <text evidence="2">Belongs to the GSP F family.</text>
</comment>
<sequence>MTFTYKGYDKSGKRIKGTITAPDVTSAKEQLRYRNVLVESIKPKRQLFARPVPPALIAALGRNLSLYLKAGISLNQGLHLVAENFPKKSKQHAFLEEVARHIESGGSFYDALAAQSIYTVPPYFLHTIKVAQKSGNLEMVLLELSDYVQEQEKIKRDVVKAFIYPTFILLIAIAMINFMLTTIIPKIVDMFESTKSELPTSTKITLALSHFFQAYSGVMIVVAVALAAGLVLSWKQNEKFGYIMDRLVLKIPLFGDMVVFMELGRFGRVMALLMQSGVPFAQALNYAAQTIGNRYLQKLFGKIASQIVEGKSFTQAVRENVKNKEIPNDFINAVALGEKSSHLAFSLKSLAELYAQQNRDRIEVMLALLEPVLMLTIGGIIGFLVISMLLPIFSISIEG</sequence>
<feature type="transmembrane region" description="Helical" evidence="7">
    <location>
        <begin position="204"/>
        <end position="232"/>
    </location>
</feature>
<dbReference type="Proteomes" id="UP001321445">
    <property type="component" value="Chromosome"/>
</dbReference>
<dbReference type="Pfam" id="PF00482">
    <property type="entry name" value="T2SSF"/>
    <property type="match status" value="2"/>
</dbReference>
<keyword evidence="5 7" id="KW-1133">Transmembrane helix</keyword>
<keyword evidence="6 7" id="KW-0472">Membrane</keyword>
<accession>A0ABN6WYV1</accession>
<dbReference type="PANTHER" id="PTHR30012">
    <property type="entry name" value="GENERAL SECRETION PATHWAY PROTEIN"/>
    <property type="match status" value="1"/>
</dbReference>
<keyword evidence="10" id="KW-1185">Reference proteome</keyword>
<name>A0ABN6WYV1_9BACT</name>
<evidence type="ECO:0000256" key="7">
    <source>
        <dbReference type="SAM" id="Phobius"/>
    </source>
</evidence>
<dbReference type="Gene3D" id="1.20.81.30">
    <property type="entry name" value="Type II secretion system (T2SS), domain F"/>
    <property type="match status" value="2"/>
</dbReference>
<protein>
    <submittedName>
        <fullName evidence="9">Type II secretion system protein F</fullName>
    </submittedName>
</protein>
<evidence type="ECO:0000259" key="8">
    <source>
        <dbReference type="Pfam" id="PF00482"/>
    </source>
</evidence>
<evidence type="ECO:0000313" key="10">
    <source>
        <dbReference type="Proteomes" id="UP001321445"/>
    </source>
</evidence>
<gene>
    <name evidence="9" type="primary">pilC</name>
    <name evidence="9" type="ORF">HCR_17670</name>
</gene>
<feature type="transmembrane region" description="Helical" evidence="7">
    <location>
        <begin position="372"/>
        <end position="393"/>
    </location>
</feature>
<evidence type="ECO:0000256" key="4">
    <source>
        <dbReference type="ARBA" id="ARBA00022692"/>
    </source>
</evidence>
<dbReference type="PANTHER" id="PTHR30012:SF0">
    <property type="entry name" value="TYPE II SECRETION SYSTEM PROTEIN F-RELATED"/>
    <property type="match status" value="1"/>
</dbReference>
<dbReference type="InterPro" id="IPR042094">
    <property type="entry name" value="T2SS_GspF_sf"/>
</dbReference>